<dbReference type="Gene3D" id="3.90.960.10">
    <property type="entry name" value="YbaK/aminoacyl-tRNA synthetase-associated domain"/>
    <property type="match status" value="1"/>
</dbReference>
<dbReference type="InterPro" id="IPR007214">
    <property type="entry name" value="YbaK/aa-tRNA-synth-assoc-dom"/>
</dbReference>
<dbReference type="GO" id="GO:0002161">
    <property type="term" value="F:aminoacyl-tRNA deacylase activity"/>
    <property type="evidence" value="ECO:0007669"/>
    <property type="project" value="InterPro"/>
</dbReference>
<comment type="caution">
    <text evidence="2">The sequence shown here is derived from an EMBL/GenBank/DDBJ whole genome shotgun (WGS) entry which is preliminary data.</text>
</comment>
<reference evidence="2 3" key="1">
    <citation type="submission" date="2020-02" db="EMBL/GenBank/DDBJ databases">
        <title>Comparative genomics of sulfur disproportionating microorganisms.</title>
        <authorList>
            <person name="Ward L.M."/>
            <person name="Bertran E."/>
            <person name="Johnston D.T."/>
        </authorList>
    </citation>
    <scope>NUCLEOTIDE SEQUENCE [LARGE SCALE GENOMIC DNA]</scope>
    <source>
        <strain evidence="2 3">DSM 3696</strain>
    </source>
</reference>
<feature type="domain" description="YbaK/aminoacyl-tRNA synthetase-associated" evidence="1">
    <location>
        <begin position="59"/>
        <end position="158"/>
    </location>
</feature>
<gene>
    <name evidence="2" type="ORF">G3N56_02260</name>
</gene>
<evidence type="ECO:0000313" key="2">
    <source>
        <dbReference type="EMBL" id="NDY55569.1"/>
    </source>
</evidence>
<dbReference type="AlphaFoldDB" id="A0A7K3NK21"/>
<dbReference type="Proteomes" id="UP000469724">
    <property type="component" value="Unassembled WGS sequence"/>
</dbReference>
<protein>
    <recommendedName>
        <fullName evidence="1">YbaK/aminoacyl-tRNA synthetase-associated domain-containing protein</fullName>
    </recommendedName>
</protein>
<dbReference type="Pfam" id="PF04073">
    <property type="entry name" value="tRNA_edit"/>
    <property type="match status" value="1"/>
</dbReference>
<organism evidence="2 3">
    <name type="scientific">Desulfolutivibrio sulfodismutans</name>
    <dbReference type="NCBI Taxonomy" id="63561"/>
    <lineage>
        <taxon>Bacteria</taxon>
        <taxon>Pseudomonadati</taxon>
        <taxon>Thermodesulfobacteriota</taxon>
        <taxon>Desulfovibrionia</taxon>
        <taxon>Desulfovibrionales</taxon>
        <taxon>Desulfovibrionaceae</taxon>
        <taxon>Desulfolutivibrio</taxon>
    </lineage>
</organism>
<sequence>MSANRQRILPVEVCRRIIALMNDVKVEYDLLGHPPISESQATIACRKECGWTGAHCRPIMLKAKDRYHLVVTTCDCSINGRHFKKPFGTKNIRFARSEEIEEHSGCAIGSKGSLPPFLPGNRMVPHYFDLAILASENFMFFLAANTISVRIKSNDLYKLLTASGTKAFWFSRNTEERLDFFHHEELPRLRLSPPSCV</sequence>
<evidence type="ECO:0000313" key="3">
    <source>
        <dbReference type="Proteomes" id="UP000469724"/>
    </source>
</evidence>
<dbReference type="EMBL" id="JAAGRQ010000006">
    <property type="protein sequence ID" value="NDY55569.1"/>
    <property type="molecule type" value="Genomic_DNA"/>
</dbReference>
<dbReference type="RefSeq" id="WP_163300625.1">
    <property type="nucleotide sequence ID" value="NZ_JAAGRQ010000006.1"/>
</dbReference>
<keyword evidence="3" id="KW-1185">Reference proteome</keyword>
<evidence type="ECO:0000259" key="1">
    <source>
        <dbReference type="Pfam" id="PF04073"/>
    </source>
</evidence>
<name>A0A7K3NK21_9BACT</name>
<proteinExistence type="predicted"/>
<dbReference type="SUPFAM" id="SSF55826">
    <property type="entry name" value="YbaK/ProRS associated domain"/>
    <property type="match status" value="1"/>
</dbReference>
<dbReference type="InterPro" id="IPR036754">
    <property type="entry name" value="YbaK/aa-tRNA-synt-asso_dom_sf"/>
</dbReference>
<accession>A0A7K3NK21</accession>